<accession>X0Z7E7</accession>
<protein>
    <recommendedName>
        <fullName evidence="2">Ribbon-helix-helix protein CopG domain-containing protein</fullName>
    </recommendedName>
</protein>
<organism evidence="1">
    <name type="scientific">marine sediment metagenome</name>
    <dbReference type="NCBI Taxonomy" id="412755"/>
    <lineage>
        <taxon>unclassified sequences</taxon>
        <taxon>metagenomes</taxon>
        <taxon>ecological metagenomes</taxon>
    </lineage>
</organism>
<reference evidence="1" key="1">
    <citation type="journal article" date="2014" name="Front. Microbiol.">
        <title>High frequency of phylogenetically diverse reductive dehalogenase-homologous genes in deep subseafloor sedimentary metagenomes.</title>
        <authorList>
            <person name="Kawai M."/>
            <person name="Futagami T."/>
            <person name="Toyoda A."/>
            <person name="Takaki Y."/>
            <person name="Nishi S."/>
            <person name="Hori S."/>
            <person name="Arai W."/>
            <person name="Tsubouchi T."/>
            <person name="Morono Y."/>
            <person name="Uchiyama I."/>
            <person name="Ito T."/>
            <person name="Fujiyama A."/>
            <person name="Inagaki F."/>
            <person name="Takami H."/>
        </authorList>
    </citation>
    <scope>NUCLEOTIDE SEQUENCE</scope>
    <source>
        <strain evidence="1">Expedition CK06-06</strain>
    </source>
</reference>
<dbReference type="AlphaFoldDB" id="X0Z7E7"/>
<evidence type="ECO:0008006" key="2">
    <source>
        <dbReference type="Google" id="ProtNLM"/>
    </source>
</evidence>
<gene>
    <name evidence="1" type="ORF">S01H1_74747</name>
</gene>
<dbReference type="EMBL" id="BARS01050025">
    <property type="protein sequence ID" value="GAG44471.1"/>
    <property type="molecule type" value="Genomic_DNA"/>
</dbReference>
<comment type="caution">
    <text evidence="1">The sequence shown here is derived from an EMBL/GenBank/DDBJ whole genome shotgun (WGS) entry which is preliminary data.</text>
</comment>
<proteinExistence type="predicted"/>
<sequence length="72" mass="8698">MMDEKLFDELDADEEIRRLGRSAVFRRMAAEYIEHHRRRTILSMYRQTYGKDSEGLGKEFNGWENEGRWPSE</sequence>
<evidence type="ECO:0000313" key="1">
    <source>
        <dbReference type="EMBL" id="GAG44471.1"/>
    </source>
</evidence>
<name>X0Z7E7_9ZZZZ</name>